<dbReference type="PROSITE" id="PS51186">
    <property type="entry name" value="GNAT"/>
    <property type="match status" value="1"/>
</dbReference>
<evidence type="ECO:0000313" key="3">
    <source>
        <dbReference type="Proteomes" id="UP000190837"/>
    </source>
</evidence>
<dbReference type="InterPro" id="IPR000182">
    <property type="entry name" value="GNAT_dom"/>
</dbReference>
<evidence type="ECO:0000313" key="2">
    <source>
        <dbReference type="EMBL" id="SAY71819.1"/>
    </source>
</evidence>
<dbReference type="Proteomes" id="UP000190837">
    <property type="component" value="Unassembled WGS sequence"/>
</dbReference>
<dbReference type="EMBL" id="FKLO01000026">
    <property type="protein sequence ID" value="SAY71819.1"/>
    <property type="molecule type" value="Genomic_DNA"/>
</dbReference>
<dbReference type="AlphaFoldDB" id="A0A1C3HNY9"/>
<dbReference type="SUPFAM" id="SSF55729">
    <property type="entry name" value="Acyl-CoA N-acyltransferases (Nat)"/>
    <property type="match status" value="1"/>
</dbReference>
<dbReference type="RefSeq" id="WP_079539661.1">
    <property type="nucleotide sequence ID" value="NZ_FKLO01000026.1"/>
</dbReference>
<gene>
    <name evidence="2" type="ORF">CHUV0807_0643</name>
</gene>
<proteinExistence type="predicted"/>
<protein>
    <submittedName>
        <fullName evidence="2">PhnO protein</fullName>
    </submittedName>
</protein>
<accession>A0A1C3HNY9</accession>
<organism evidence="2 3">
    <name type="scientific">Cardiobacterium hominis</name>
    <dbReference type="NCBI Taxonomy" id="2718"/>
    <lineage>
        <taxon>Bacteria</taxon>
        <taxon>Pseudomonadati</taxon>
        <taxon>Pseudomonadota</taxon>
        <taxon>Gammaproteobacteria</taxon>
        <taxon>Cardiobacteriales</taxon>
        <taxon>Cardiobacteriaceae</taxon>
        <taxon>Cardiobacterium</taxon>
    </lineage>
</organism>
<dbReference type="CDD" id="cd04301">
    <property type="entry name" value="NAT_SF"/>
    <property type="match status" value="1"/>
</dbReference>
<dbReference type="Pfam" id="PF13302">
    <property type="entry name" value="Acetyltransf_3"/>
    <property type="match status" value="1"/>
</dbReference>
<dbReference type="GO" id="GO:0016747">
    <property type="term" value="F:acyltransferase activity, transferring groups other than amino-acyl groups"/>
    <property type="evidence" value="ECO:0007669"/>
    <property type="project" value="InterPro"/>
</dbReference>
<dbReference type="PANTHER" id="PTHR39173:SF1">
    <property type="entry name" value="ACETYLTRANSFERASE"/>
    <property type="match status" value="1"/>
</dbReference>
<name>A0A1C3HNY9_9GAMM</name>
<dbReference type="PANTHER" id="PTHR39173">
    <property type="entry name" value="ACETYLTRANSFERASE"/>
    <property type="match status" value="1"/>
</dbReference>
<feature type="domain" description="N-acetyltransferase" evidence="1">
    <location>
        <begin position="15"/>
        <end position="175"/>
    </location>
</feature>
<evidence type="ECO:0000259" key="1">
    <source>
        <dbReference type="PROSITE" id="PS51186"/>
    </source>
</evidence>
<dbReference type="Gene3D" id="3.40.630.30">
    <property type="match status" value="1"/>
</dbReference>
<sequence>MPRIRLVKPTLAHESAIRAYLDAVHAAGLPLHGAVLEQFPDVASWIAFCDAPGGTLMPNGVAKVADSTYLAWDDATAQMRGIINIRHELNDFLRQYGGHIGYSVHPACWNQGYATEMLALALQQCDALGLRELLLTCSPDNPASRRVIEKNGGVLENIVEFQGNPVCHYRIRRGA</sequence>
<dbReference type="InterPro" id="IPR016181">
    <property type="entry name" value="Acyl_CoA_acyltransferase"/>
</dbReference>
<reference evidence="3" key="1">
    <citation type="submission" date="2016-04" db="EMBL/GenBank/DDBJ databases">
        <authorList>
            <person name="Tagini F."/>
        </authorList>
    </citation>
    <scope>NUCLEOTIDE SEQUENCE [LARGE SCALE GENOMIC DNA]</scope>
    <source>
        <strain evidence="3">CHUV0807</strain>
    </source>
</reference>